<evidence type="ECO:0000313" key="7">
    <source>
        <dbReference type="EMBL" id="OCL14392.1"/>
    </source>
</evidence>
<dbReference type="AlphaFoldDB" id="A0A8E2FBZ4"/>
<dbReference type="PANTHER" id="PTHR10869:SF242">
    <property type="entry name" value="PROLYL 4-HYDROXYLASE ALPHA SUBUNIT DOMAIN-CONTAINING PROTEIN"/>
    <property type="match status" value="1"/>
</dbReference>
<keyword evidence="2" id="KW-0479">Metal-binding</keyword>
<dbReference type="GO" id="GO:0005783">
    <property type="term" value="C:endoplasmic reticulum"/>
    <property type="evidence" value="ECO:0007669"/>
    <property type="project" value="TreeGrafter"/>
</dbReference>
<dbReference type="OrthoDB" id="420380at2759"/>
<evidence type="ECO:0000256" key="3">
    <source>
        <dbReference type="ARBA" id="ARBA00022964"/>
    </source>
</evidence>
<feature type="non-terminal residue" evidence="7">
    <location>
        <position position="1"/>
    </location>
</feature>
<keyword evidence="8" id="KW-1185">Reference proteome</keyword>
<evidence type="ECO:0000259" key="6">
    <source>
        <dbReference type="SMART" id="SM00702"/>
    </source>
</evidence>
<keyword evidence="5" id="KW-0408">Iron</keyword>
<name>A0A8E2FBZ4_9PEZI</name>
<dbReference type="InterPro" id="IPR006620">
    <property type="entry name" value="Pro_4_hyd_alph"/>
</dbReference>
<dbReference type="Pfam" id="PF13640">
    <property type="entry name" value="2OG-FeII_Oxy_3"/>
    <property type="match status" value="1"/>
</dbReference>
<evidence type="ECO:0000256" key="5">
    <source>
        <dbReference type="ARBA" id="ARBA00023004"/>
    </source>
</evidence>
<gene>
    <name evidence="7" type="ORF">AOQ84DRAFT_281168</name>
</gene>
<protein>
    <recommendedName>
        <fullName evidence="6">Prolyl 4-hydroxylase alpha subunit domain-containing protein</fullName>
    </recommendedName>
</protein>
<feature type="domain" description="Prolyl 4-hydroxylase alpha subunit" evidence="6">
    <location>
        <begin position="10"/>
        <end position="213"/>
    </location>
</feature>
<dbReference type="InterPro" id="IPR044862">
    <property type="entry name" value="Pro_4_hyd_alph_FE2OG_OXY"/>
</dbReference>
<proteinExistence type="predicted"/>
<dbReference type="GO" id="GO:0031418">
    <property type="term" value="F:L-ascorbic acid binding"/>
    <property type="evidence" value="ECO:0007669"/>
    <property type="project" value="InterPro"/>
</dbReference>
<evidence type="ECO:0000256" key="4">
    <source>
        <dbReference type="ARBA" id="ARBA00023002"/>
    </source>
</evidence>
<keyword evidence="3" id="KW-0223">Dioxygenase</keyword>
<evidence type="ECO:0000313" key="8">
    <source>
        <dbReference type="Proteomes" id="UP000250140"/>
    </source>
</evidence>
<dbReference type="GO" id="GO:0005506">
    <property type="term" value="F:iron ion binding"/>
    <property type="evidence" value="ECO:0007669"/>
    <property type="project" value="InterPro"/>
</dbReference>
<evidence type="ECO:0000256" key="1">
    <source>
        <dbReference type="ARBA" id="ARBA00001961"/>
    </source>
</evidence>
<organism evidence="7 8">
    <name type="scientific">Glonium stellatum</name>
    <dbReference type="NCBI Taxonomy" id="574774"/>
    <lineage>
        <taxon>Eukaryota</taxon>
        <taxon>Fungi</taxon>
        <taxon>Dikarya</taxon>
        <taxon>Ascomycota</taxon>
        <taxon>Pezizomycotina</taxon>
        <taxon>Dothideomycetes</taxon>
        <taxon>Pleosporomycetidae</taxon>
        <taxon>Gloniales</taxon>
        <taxon>Gloniaceae</taxon>
        <taxon>Glonium</taxon>
    </lineage>
</organism>
<dbReference type="Gene3D" id="2.60.120.620">
    <property type="entry name" value="q2cbj1_9rhob like domain"/>
    <property type="match status" value="1"/>
</dbReference>
<keyword evidence="4" id="KW-0560">Oxidoreductase</keyword>
<dbReference type="GO" id="GO:0004656">
    <property type="term" value="F:procollagen-proline 4-dioxygenase activity"/>
    <property type="evidence" value="ECO:0007669"/>
    <property type="project" value="TreeGrafter"/>
</dbReference>
<dbReference type="EMBL" id="KV748581">
    <property type="protein sequence ID" value="OCL14392.1"/>
    <property type="molecule type" value="Genomic_DNA"/>
</dbReference>
<dbReference type="Proteomes" id="UP000250140">
    <property type="component" value="Unassembled WGS sequence"/>
</dbReference>
<dbReference type="SMART" id="SM00702">
    <property type="entry name" value="P4Hc"/>
    <property type="match status" value="1"/>
</dbReference>
<evidence type="ECO:0000256" key="2">
    <source>
        <dbReference type="ARBA" id="ARBA00022723"/>
    </source>
</evidence>
<dbReference type="PANTHER" id="PTHR10869">
    <property type="entry name" value="PROLYL 4-HYDROXYLASE ALPHA SUBUNIT"/>
    <property type="match status" value="1"/>
</dbReference>
<sequence length="217" mass="24541">YSTEIVSIDPLIIYINNFTSQEEAEGLVKAAEGRFRTSEVYLHGRKQHTSDRTSQSAGLPLDNPYVTCVLTRARSFLGTMLLPSENFGMPQLVHYKAKQRFDLHHDWYDSPQLLPDGSGRRFNRVASFFVFLQDNCTKGETYFPYVTALDKKTIGDGRKIRAYEDGGVVFKPISGNAIFWVNLFPNGTGDTRVMHAGLPLGKGTKTAMNIWPRKIYH</sequence>
<comment type="cofactor">
    <cofactor evidence="1">
        <name>L-ascorbate</name>
        <dbReference type="ChEBI" id="CHEBI:38290"/>
    </cofactor>
</comment>
<reference evidence="7 8" key="1">
    <citation type="journal article" date="2016" name="Nat. Commun.">
        <title>Ectomycorrhizal ecology is imprinted in the genome of the dominant symbiotic fungus Cenococcum geophilum.</title>
        <authorList>
            <consortium name="DOE Joint Genome Institute"/>
            <person name="Peter M."/>
            <person name="Kohler A."/>
            <person name="Ohm R.A."/>
            <person name="Kuo A."/>
            <person name="Krutzmann J."/>
            <person name="Morin E."/>
            <person name="Arend M."/>
            <person name="Barry K.W."/>
            <person name="Binder M."/>
            <person name="Choi C."/>
            <person name="Clum A."/>
            <person name="Copeland A."/>
            <person name="Grisel N."/>
            <person name="Haridas S."/>
            <person name="Kipfer T."/>
            <person name="LaButti K."/>
            <person name="Lindquist E."/>
            <person name="Lipzen A."/>
            <person name="Maire R."/>
            <person name="Meier B."/>
            <person name="Mihaltcheva S."/>
            <person name="Molinier V."/>
            <person name="Murat C."/>
            <person name="Poggeler S."/>
            <person name="Quandt C.A."/>
            <person name="Sperisen C."/>
            <person name="Tritt A."/>
            <person name="Tisserant E."/>
            <person name="Crous P.W."/>
            <person name="Henrissat B."/>
            <person name="Nehls U."/>
            <person name="Egli S."/>
            <person name="Spatafora J.W."/>
            <person name="Grigoriev I.V."/>
            <person name="Martin F.M."/>
        </authorList>
    </citation>
    <scope>NUCLEOTIDE SEQUENCE [LARGE SCALE GENOMIC DNA]</scope>
    <source>
        <strain evidence="7 8">CBS 207.34</strain>
    </source>
</reference>
<dbReference type="InterPro" id="IPR045054">
    <property type="entry name" value="P4HA-like"/>
</dbReference>
<accession>A0A8E2FBZ4</accession>